<gene>
    <name evidence="3" type="ORF">BOTBODRAFT_177872</name>
</gene>
<dbReference type="GO" id="GO:0003723">
    <property type="term" value="F:RNA binding"/>
    <property type="evidence" value="ECO:0007669"/>
    <property type="project" value="UniProtKB-UniRule"/>
</dbReference>
<dbReference type="CDD" id="cd00048">
    <property type="entry name" value="DSRM_SF"/>
    <property type="match status" value="1"/>
</dbReference>
<dbReference type="Pfam" id="PF00035">
    <property type="entry name" value="dsrm"/>
    <property type="match status" value="1"/>
</dbReference>
<dbReference type="SUPFAM" id="SSF54768">
    <property type="entry name" value="dsRNA-binding domain-like"/>
    <property type="match status" value="1"/>
</dbReference>
<dbReference type="Gene3D" id="3.30.160.20">
    <property type="match status" value="1"/>
</dbReference>
<organism evidence="3 4">
    <name type="scientific">Botryobasidium botryosum (strain FD-172 SS1)</name>
    <dbReference type="NCBI Taxonomy" id="930990"/>
    <lineage>
        <taxon>Eukaryota</taxon>
        <taxon>Fungi</taxon>
        <taxon>Dikarya</taxon>
        <taxon>Basidiomycota</taxon>
        <taxon>Agaricomycotina</taxon>
        <taxon>Agaricomycetes</taxon>
        <taxon>Cantharellales</taxon>
        <taxon>Botryobasidiaceae</taxon>
        <taxon>Botryobasidium</taxon>
    </lineage>
</organism>
<evidence type="ECO:0000313" key="3">
    <source>
        <dbReference type="EMBL" id="KDQ10800.1"/>
    </source>
</evidence>
<dbReference type="HOGENOM" id="CLU_172700_0_0_1"/>
<reference evidence="4" key="1">
    <citation type="journal article" date="2014" name="Proc. Natl. Acad. Sci. U.S.A.">
        <title>Extensive sampling of basidiomycete genomes demonstrates inadequacy of the white-rot/brown-rot paradigm for wood decay fungi.</title>
        <authorList>
            <person name="Riley R."/>
            <person name="Salamov A.A."/>
            <person name="Brown D.W."/>
            <person name="Nagy L.G."/>
            <person name="Floudas D."/>
            <person name="Held B.W."/>
            <person name="Levasseur A."/>
            <person name="Lombard V."/>
            <person name="Morin E."/>
            <person name="Otillar R."/>
            <person name="Lindquist E.A."/>
            <person name="Sun H."/>
            <person name="LaButti K.M."/>
            <person name="Schmutz J."/>
            <person name="Jabbour D."/>
            <person name="Luo H."/>
            <person name="Baker S.E."/>
            <person name="Pisabarro A.G."/>
            <person name="Walton J.D."/>
            <person name="Blanchette R.A."/>
            <person name="Henrissat B."/>
            <person name="Martin F."/>
            <person name="Cullen D."/>
            <person name="Hibbett D.S."/>
            <person name="Grigoriev I.V."/>
        </authorList>
    </citation>
    <scope>NUCLEOTIDE SEQUENCE [LARGE SCALE GENOMIC DNA]</scope>
    <source>
        <strain evidence="4">FD-172 SS1</strain>
    </source>
</reference>
<name>A0A067M7X4_BOTB1</name>
<dbReference type="AlphaFoldDB" id="A0A067M7X4"/>
<accession>A0A067M7X4</accession>
<keyword evidence="4" id="KW-1185">Reference proteome</keyword>
<keyword evidence="1" id="KW-0694">RNA-binding</keyword>
<dbReference type="OrthoDB" id="3246846at2759"/>
<protein>
    <recommendedName>
        <fullName evidence="2">DRBM domain-containing protein</fullName>
    </recommendedName>
</protein>
<proteinExistence type="predicted"/>
<dbReference type="InterPro" id="IPR014720">
    <property type="entry name" value="dsRBD_dom"/>
</dbReference>
<dbReference type="Proteomes" id="UP000027195">
    <property type="component" value="Unassembled WGS sequence"/>
</dbReference>
<evidence type="ECO:0000256" key="1">
    <source>
        <dbReference type="PROSITE-ProRule" id="PRU00266"/>
    </source>
</evidence>
<sequence length="80" mass="8812">MQADTEFHPVTELNNYMFKIGRSAEIEWVENCTGPPHNPIWHIRCTVGSHGPFFGTGNKKMVAKNEAATNALIALGLITS</sequence>
<dbReference type="InParanoid" id="A0A067M7X4"/>
<dbReference type="SMART" id="SM00358">
    <property type="entry name" value="DSRM"/>
    <property type="match status" value="1"/>
</dbReference>
<feature type="domain" description="DRBM" evidence="2">
    <location>
        <begin position="8"/>
        <end position="77"/>
    </location>
</feature>
<evidence type="ECO:0000259" key="2">
    <source>
        <dbReference type="PROSITE" id="PS50137"/>
    </source>
</evidence>
<evidence type="ECO:0000313" key="4">
    <source>
        <dbReference type="Proteomes" id="UP000027195"/>
    </source>
</evidence>
<dbReference type="EMBL" id="KL198064">
    <property type="protein sequence ID" value="KDQ10800.1"/>
    <property type="molecule type" value="Genomic_DNA"/>
</dbReference>
<dbReference type="PROSITE" id="PS50137">
    <property type="entry name" value="DS_RBD"/>
    <property type="match status" value="1"/>
</dbReference>